<feature type="transmembrane region" description="Helical" evidence="8">
    <location>
        <begin position="437"/>
        <end position="461"/>
    </location>
</feature>
<dbReference type="InterPro" id="IPR004995">
    <property type="entry name" value="Spore_Ger"/>
</dbReference>
<dbReference type="InterPro" id="IPR050768">
    <property type="entry name" value="UPF0353/GerABKA_families"/>
</dbReference>
<reference evidence="9 10" key="1">
    <citation type="journal article" date="2019" name="Indoor Air">
        <title>Impacts of indoor surface finishes on bacterial viability.</title>
        <authorList>
            <person name="Hu J."/>
            <person name="Maamar S.B."/>
            <person name="Glawe A.J."/>
            <person name="Gottel N."/>
            <person name="Gilbert J.A."/>
            <person name="Hartmann E.M."/>
        </authorList>
    </citation>
    <scope>NUCLEOTIDE SEQUENCE [LARGE SCALE GENOMIC DNA]</scope>
    <source>
        <strain evidence="9 10">AF060A6</strain>
    </source>
</reference>
<keyword evidence="10" id="KW-1185">Reference proteome</keyword>
<feature type="transmembrane region" description="Helical" evidence="8">
    <location>
        <begin position="343"/>
        <end position="365"/>
    </location>
</feature>
<proteinExistence type="inferred from homology"/>
<dbReference type="Pfam" id="PF03323">
    <property type="entry name" value="GerA"/>
    <property type="match status" value="1"/>
</dbReference>
<sequence>MKTRKPKTLKDVLNEKQTKKLEAHQQAQSEKSSNSQDFEQQQNESERSDQTTLSADLTYNLKYVKKALGNSSDIVTREFQARRNEKFKFGIIYTDGLTDSASVQEFILETLMVSIRNAQLDEKDLSSDNLLEVIKTESLPVGEIKEISEFKTLFLHLLSGDTIILMNGFQKGYALGFRKWVDRGVQEPSSQTVVRGPKEGFSENLRTNTALIRRKIKDPNLWLETKQIGKRTQTDVSIMYLKGVVNDKIVKEVKERLNRINIDAILESGYIEELIQDETYTPFPTVYNTERPDVVAAGILEGRVAIVVDGTPFVLLVPALFVHFFQASEDYYQRVDISILIRLLRYFAFFLALLTPSVYIAVTTFHQEMLPTGLLISLAAQREGVPFPAIVEAMMMEITFEILREAGVRMPRAVGSAISIVGALVIGQAAVEAGVVSATMVIVVSLTAISSFVAPTFNMAISIRILRFFFMILAATFGLFGIIIGLIIMVLHLNSLRSFGIPYLSPSAPFILQDQKDNLIRLPHWALITRPRLLNQKDIVRDDTPSPKPGN</sequence>
<dbReference type="GO" id="GO:0005886">
    <property type="term" value="C:plasma membrane"/>
    <property type="evidence" value="ECO:0007669"/>
    <property type="project" value="UniProtKB-SubCell"/>
</dbReference>
<evidence type="ECO:0000256" key="2">
    <source>
        <dbReference type="ARBA" id="ARBA00005278"/>
    </source>
</evidence>
<evidence type="ECO:0000313" key="10">
    <source>
        <dbReference type="Proteomes" id="UP000306477"/>
    </source>
</evidence>
<protein>
    <submittedName>
        <fullName evidence="9">Spore germination protein</fullName>
    </submittedName>
</protein>
<evidence type="ECO:0000256" key="4">
    <source>
        <dbReference type="ARBA" id="ARBA00022989"/>
    </source>
</evidence>
<dbReference type="AlphaFoldDB" id="A0A4S3PUS2"/>
<feature type="region of interest" description="Disordered" evidence="7">
    <location>
        <begin position="1"/>
        <end position="52"/>
    </location>
</feature>
<dbReference type="PANTHER" id="PTHR22550:SF5">
    <property type="entry name" value="LEUCINE ZIPPER PROTEIN 4"/>
    <property type="match status" value="1"/>
</dbReference>
<comment type="caution">
    <text evidence="9">The sequence shown here is derived from an EMBL/GenBank/DDBJ whole genome shotgun (WGS) entry which is preliminary data.</text>
</comment>
<evidence type="ECO:0000256" key="7">
    <source>
        <dbReference type="SAM" id="MobiDB-lite"/>
    </source>
</evidence>
<organism evidence="9 10">
    <name type="scientific">Bacillus timonensis</name>
    <dbReference type="NCBI Taxonomy" id="1033734"/>
    <lineage>
        <taxon>Bacteria</taxon>
        <taxon>Bacillati</taxon>
        <taxon>Bacillota</taxon>
        <taxon>Bacilli</taxon>
        <taxon>Bacillales</taxon>
        <taxon>Bacillaceae</taxon>
        <taxon>Bacillus</taxon>
    </lineage>
</organism>
<feature type="compositionally biased region" description="Basic and acidic residues" evidence="7">
    <location>
        <begin position="8"/>
        <end position="23"/>
    </location>
</feature>
<evidence type="ECO:0000256" key="3">
    <source>
        <dbReference type="ARBA" id="ARBA00022692"/>
    </source>
</evidence>
<dbReference type="OrthoDB" id="9772630at2"/>
<dbReference type="PANTHER" id="PTHR22550">
    <property type="entry name" value="SPORE GERMINATION PROTEIN"/>
    <property type="match status" value="1"/>
</dbReference>
<feature type="transmembrane region" description="Helical" evidence="8">
    <location>
        <begin position="410"/>
        <end position="431"/>
    </location>
</feature>
<keyword evidence="3 8" id="KW-0812">Transmembrane</keyword>
<dbReference type="EMBL" id="SLUB01000011">
    <property type="protein sequence ID" value="THE13126.1"/>
    <property type="molecule type" value="Genomic_DNA"/>
</dbReference>
<dbReference type="GO" id="GO:0009847">
    <property type="term" value="P:spore germination"/>
    <property type="evidence" value="ECO:0007669"/>
    <property type="project" value="UniProtKB-UniRule"/>
</dbReference>
<accession>A0A4S3PUS2</accession>
<evidence type="ECO:0000256" key="6">
    <source>
        <dbReference type="PIRNR" id="PIRNR005690"/>
    </source>
</evidence>
<dbReference type="Proteomes" id="UP000306477">
    <property type="component" value="Unassembled WGS sequence"/>
</dbReference>
<comment type="subcellular location">
    <subcellularLocation>
        <location evidence="6">Cell membrane</location>
    </subcellularLocation>
    <subcellularLocation>
        <location evidence="1">Membrane</location>
        <topology evidence="1">Multi-pass membrane protein</topology>
    </subcellularLocation>
</comment>
<evidence type="ECO:0000256" key="8">
    <source>
        <dbReference type="SAM" id="Phobius"/>
    </source>
</evidence>
<dbReference type="RefSeq" id="WP_136379176.1">
    <property type="nucleotide sequence ID" value="NZ_SLUB01000011.1"/>
</dbReference>
<name>A0A4S3PUS2_9BACI</name>
<feature type="compositionally biased region" description="Polar residues" evidence="7">
    <location>
        <begin position="25"/>
        <end position="43"/>
    </location>
</feature>
<evidence type="ECO:0000256" key="1">
    <source>
        <dbReference type="ARBA" id="ARBA00004141"/>
    </source>
</evidence>
<evidence type="ECO:0000256" key="5">
    <source>
        <dbReference type="ARBA" id="ARBA00023136"/>
    </source>
</evidence>
<dbReference type="PIRSF" id="PIRSF005690">
    <property type="entry name" value="GerBA"/>
    <property type="match status" value="1"/>
</dbReference>
<evidence type="ECO:0000313" key="9">
    <source>
        <dbReference type="EMBL" id="THE13126.1"/>
    </source>
</evidence>
<keyword evidence="5 6" id="KW-0472">Membrane</keyword>
<feature type="transmembrane region" description="Helical" evidence="8">
    <location>
        <begin position="468"/>
        <end position="493"/>
    </location>
</feature>
<gene>
    <name evidence="9" type="ORF">E1I69_08460</name>
</gene>
<keyword evidence="4 8" id="KW-1133">Transmembrane helix</keyword>
<comment type="similarity">
    <text evidence="2 6">Belongs to the GerABKA family.</text>
</comment>